<dbReference type="InterPro" id="IPR045548">
    <property type="entry name" value="bpX5"/>
</dbReference>
<sequence>MVATGPALRGLTGAARRALEAGVRLRAAQGDGWLVVLGGYNDLPWADGCVYVGADGPLLLPTTRALDIEGVGGGAAVELVAGALGDGLIVVLDEVVLRGPRPMNTAAL</sequence>
<dbReference type="Pfam" id="PF19921">
    <property type="entry name" value="bpX5"/>
    <property type="match status" value="1"/>
</dbReference>
<reference evidence="2" key="1">
    <citation type="submission" date="2022-10" db="EMBL/GenBank/DDBJ databases">
        <title>The WGS of Solirubrobacter sp. CPCC 204708.</title>
        <authorList>
            <person name="Jiang Z."/>
        </authorList>
    </citation>
    <scope>NUCLEOTIDE SEQUENCE</scope>
    <source>
        <strain evidence="2">CPCC 204708</strain>
    </source>
</reference>
<protein>
    <recommendedName>
        <fullName evidence="1">MoxR-vWA-beta-propeller ternary system domain-containing protein</fullName>
    </recommendedName>
</protein>
<dbReference type="Proteomes" id="UP001147700">
    <property type="component" value="Unassembled WGS sequence"/>
</dbReference>
<comment type="caution">
    <text evidence="2">The sequence shown here is derived from an EMBL/GenBank/DDBJ whole genome shotgun (WGS) entry which is preliminary data.</text>
</comment>
<evidence type="ECO:0000313" key="2">
    <source>
        <dbReference type="EMBL" id="MDA0136192.1"/>
    </source>
</evidence>
<evidence type="ECO:0000259" key="1">
    <source>
        <dbReference type="Pfam" id="PF19921"/>
    </source>
</evidence>
<dbReference type="EMBL" id="JAPCID010000002">
    <property type="protein sequence ID" value="MDA0136192.1"/>
    <property type="molecule type" value="Genomic_DNA"/>
</dbReference>
<accession>A0ABT4RCD7</accession>
<feature type="domain" description="MoxR-vWA-beta-propeller ternary system" evidence="1">
    <location>
        <begin position="2"/>
        <end position="55"/>
    </location>
</feature>
<keyword evidence="3" id="KW-1185">Reference proteome</keyword>
<gene>
    <name evidence="2" type="ORF">OJ962_01685</name>
</gene>
<dbReference type="RefSeq" id="WP_270006142.1">
    <property type="nucleotide sequence ID" value="NZ_JAPCID010000002.1"/>
</dbReference>
<organism evidence="2 3">
    <name type="scientific">Solirubrobacter deserti</name>
    <dbReference type="NCBI Taxonomy" id="2282478"/>
    <lineage>
        <taxon>Bacteria</taxon>
        <taxon>Bacillati</taxon>
        <taxon>Actinomycetota</taxon>
        <taxon>Thermoleophilia</taxon>
        <taxon>Solirubrobacterales</taxon>
        <taxon>Solirubrobacteraceae</taxon>
        <taxon>Solirubrobacter</taxon>
    </lineage>
</organism>
<proteinExistence type="predicted"/>
<name>A0ABT4RCD7_9ACTN</name>
<evidence type="ECO:0000313" key="3">
    <source>
        <dbReference type="Proteomes" id="UP001147700"/>
    </source>
</evidence>